<dbReference type="InterPro" id="IPR018289">
    <property type="entry name" value="MULE_transposase_dom"/>
</dbReference>
<dbReference type="STRING" id="1291518.A0A0D9NJJ7"/>
<proteinExistence type="predicted"/>
<gene>
    <name evidence="5" type="ORF">H634G_10779</name>
</gene>
<dbReference type="CDD" id="cd01650">
    <property type="entry name" value="RT_nLTR_like"/>
    <property type="match status" value="1"/>
</dbReference>
<feature type="domain" description="Reverse transcriptase" evidence="4">
    <location>
        <begin position="941"/>
        <end position="1231"/>
    </location>
</feature>
<keyword evidence="2" id="KW-0496">Mitochondrion</keyword>
<evidence type="ECO:0000259" key="4">
    <source>
        <dbReference type="PROSITE" id="PS50878"/>
    </source>
</evidence>
<protein>
    <recommendedName>
        <fullName evidence="4">Reverse transcriptase domain-containing protein</fullName>
    </recommendedName>
</protein>
<feature type="compositionally biased region" description="Basic and acidic residues" evidence="3">
    <location>
        <begin position="337"/>
        <end position="348"/>
    </location>
</feature>
<feature type="region of interest" description="Disordered" evidence="3">
    <location>
        <begin position="127"/>
        <end position="155"/>
    </location>
</feature>
<evidence type="ECO:0000313" key="5">
    <source>
        <dbReference type="EMBL" id="KJK73918.1"/>
    </source>
</evidence>
<dbReference type="GO" id="GO:0005739">
    <property type="term" value="C:mitochondrion"/>
    <property type="evidence" value="ECO:0007669"/>
    <property type="project" value="UniProtKB-SubCell"/>
</dbReference>
<evidence type="ECO:0000256" key="2">
    <source>
        <dbReference type="ARBA" id="ARBA00023128"/>
    </source>
</evidence>
<comment type="subcellular location">
    <subcellularLocation>
        <location evidence="1">Mitochondrion</location>
    </subcellularLocation>
</comment>
<feature type="compositionally biased region" description="Basic residues" evidence="3">
    <location>
        <begin position="1"/>
        <end position="16"/>
    </location>
</feature>
<dbReference type="Pfam" id="PF00078">
    <property type="entry name" value="RVT_1"/>
    <property type="match status" value="1"/>
</dbReference>
<dbReference type="PROSITE" id="PS50878">
    <property type="entry name" value="RT_POL"/>
    <property type="match status" value="1"/>
</dbReference>
<sequence length="1235" mass="139460">MPTTRHSTRPSLRRQRSPNPSDQLHQEKRRRSGQQARFSPSPVEVRPQSASSSTTNISRFYGLGDDNTLDNLFASSPQTFSSLPHPHGSQGLHEPAWELRSDYEIYLQNDFFHGQGHIQRVRSLIPGPELDPFASEPPESPPSAQQPPTRSGAEFQSAMSIVRDVIGEGRRLTIDLARSYERVRGWRERWGWPPLSPEAYESPPPYSPTRTLPTQPLLVAPTQENINSSAIRQSISSVPEQIPNPPIPGDPAPSAEALFERVNSFAKKNGFGIARRNKYSYKGRLIRYTFLCDRYGPPEASQSAGLRIKRSRKCGCKWKVIAEALQEGKWLLRQHENPEHHQHNHERSITPSSHPSHRRLTTSVKAAIESASRRAGIRASDVAAIVEAEFPDTTLLRKDIYNARSLINREKLNGYTPTAALIKLFDEKRIPYLVKWAYNEPNRLLGLVWTFPYCLQMWKRFPEVISFDNTYNTNRFKLPLFQATGQTCLGTVFNAAFGLIDNERREGFQFLAESIRELVTKHSIRQPDVIITDFDKAMKAALHDQFPHIQQQLCIHHILSNVLLQSKNKWVGDGEGIDSSSASDNEDVSSQTLERLGTTDKHLIKDSPTSDKIPHTYQGVVLMWKRVLHAETKKAFEQAWRDLCKEFDDQRAILQYLYSTYLPVSAQWARCFIRHYRNFGIRVTSGTEASNNNVKSYLLNGMSHLYRLVEAMQDMIHDQERSFKDACGQDDVLTAPQYIGSIGDYLGELRTIMSSKGLGLVSKQYRIALKFMPTDQLRTNQARSQRRAGRAVPDLERRAKQASKEYHDAVRGRKRQHWDDFLAEDGNIWRAAKYLKAGTGGVGEKVPPLSKADGTVTTDRQDQAEELLRTFFPPLPAMVEDEPDGPQRTALVMPELTMEEVERKVMAPKPWKAPGDDGLPAMVWKELWPVVKERVLHLFRLSIKNGELPTQWRSARIIPLRKPDKDNYTVAGAWRPISLLSTLGKILEAVVAEGISCAVETYGLLPANHFRARKRRSAEQALMLLQENIYRAWRMGRVLSLENIYRAWRMGRVLSLVSFDVKGAYNGVFKERLLQRLAARGLPDELVRWVDAFCSGRTASIAVNGYCSSQRPLPQAGLPQGSPLSPILFLFVNADLVQTSISTSGGAITFVDDYSAWTSISTSGGAIAFVDDYSAWVTGVTAEANQEGIQAIINRALAWERRSGATFECKKTAIIHFTRTAKRLSPMAFVIKGQT</sequence>
<keyword evidence="6" id="KW-1185">Reference proteome</keyword>
<feature type="region of interest" description="Disordered" evidence="3">
    <location>
        <begin position="778"/>
        <end position="810"/>
    </location>
</feature>
<reference evidence="6" key="1">
    <citation type="journal article" date="2014" name="BMC Genomics">
        <title>The genome sequence of the biocontrol fungus Metarhizium anisopliae and comparative genomics of Metarhizium species.</title>
        <authorList>
            <person name="Pattemore J.A."/>
            <person name="Hane J.K."/>
            <person name="Williams A.H."/>
            <person name="Wilson B.A."/>
            <person name="Stodart B.J."/>
            <person name="Ash G.J."/>
        </authorList>
    </citation>
    <scope>NUCLEOTIDE SEQUENCE [LARGE SCALE GENOMIC DNA]</scope>
    <source>
        <strain evidence="6">BRIP 53293</strain>
    </source>
</reference>
<name>A0A0D9NJJ7_METAN</name>
<feature type="region of interest" description="Disordered" evidence="3">
    <location>
        <begin position="337"/>
        <end position="357"/>
    </location>
</feature>
<feature type="region of interest" description="Disordered" evidence="3">
    <location>
        <begin position="1"/>
        <end position="58"/>
    </location>
</feature>
<dbReference type="AlphaFoldDB" id="A0A0D9NJJ7"/>
<feature type="compositionally biased region" description="Basic and acidic residues" evidence="3">
    <location>
        <begin position="793"/>
        <end position="810"/>
    </location>
</feature>
<dbReference type="OrthoDB" id="4939572at2759"/>
<accession>A0A0D9NJJ7</accession>
<organism evidence="5 6">
    <name type="scientific">Metarhizium anisopliae BRIP 53293</name>
    <dbReference type="NCBI Taxonomy" id="1291518"/>
    <lineage>
        <taxon>Eukaryota</taxon>
        <taxon>Fungi</taxon>
        <taxon>Dikarya</taxon>
        <taxon>Ascomycota</taxon>
        <taxon>Pezizomycotina</taxon>
        <taxon>Sordariomycetes</taxon>
        <taxon>Hypocreomycetidae</taxon>
        <taxon>Hypocreales</taxon>
        <taxon>Clavicipitaceae</taxon>
        <taxon>Metarhizium</taxon>
    </lineage>
</organism>
<feature type="non-terminal residue" evidence="5">
    <location>
        <position position="1235"/>
    </location>
</feature>
<dbReference type="Pfam" id="PF03101">
    <property type="entry name" value="FAR1"/>
    <property type="match status" value="1"/>
</dbReference>
<dbReference type="SUPFAM" id="SSF56672">
    <property type="entry name" value="DNA/RNA polymerases"/>
    <property type="match status" value="1"/>
</dbReference>
<dbReference type="EMBL" id="KE384769">
    <property type="protein sequence ID" value="KJK73918.1"/>
    <property type="molecule type" value="Genomic_DNA"/>
</dbReference>
<evidence type="ECO:0000256" key="1">
    <source>
        <dbReference type="ARBA" id="ARBA00004173"/>
    </source>
</evidence>
<dbReference type="Proteomes" id="UP000054544">
    <property type="component" value="Unassembled WGS sequence"/>
</dbReference>
<evidence type="ECO:0000313" key="6">
    <source>
        <dbReference type="Proteomes" id="UP000054544"/>
    </source>
</evidence>
<feature type="compositionally biased region" description="Polar residues" evidence="3">
    <location>
        <begin position="48"/>
        <end position="58"/>
    </location>
</feature>
<dbReference type="PANTHER" id="PTHR33481">
    <property type="entry name" value="REVERSE TRANSCRIPTASE"/>
    <property type="match status" value="1"/>
</dbReference>
<dbReference type="PANTHER" id="PTHR33481:SF1">
    <property type="entry name" value="ENDONUCLEASE_EXONUCLEASE_PHOSPHATASE DOMAIN-CONTAINING PROTEIN-RELATED"/>
    <property type="match status" value="1"/>
</dbReference>
<evidence type="ECO:0000256" key="3">
    <source>
        <dbReference type="SAM" id="MobiDB-lite"/>
    </source>
</evidence>
<dbReference type="InterPro" id="IPR000477">
    <property type="entry name" value="RT_dom"/>
</dbReference>
<dbReference type="InterPro" id="IPR004330">
    <property type="entry name" value="FAR1_DNA_bnd_dom"/>
</dbReference>
<dbReference type="Pfam" id="PF10551">
    <property type="entry name" value="MULE"/>
    <property type="match status" value="1"/>
</dbReference>
<dbReference type="InterPro" id="IPR043502">
    <property type="entry name" value="DNA/RNA_pol_sf"/>
</dbReference>